<dbReference type="Proteomes" id="UP000619788">
    <property type="component" value="Unassembled WGS sequence"/>
</dbReference>
<dbReference type="InterPro" id="IPR012551">
    <property type="entry name" value="DUF1707_SHOCT-like"/>
</dbReference>
<evidence type="ECO:0000313" key="4">
    <source>
        <dbReference type="Proteomes" id="UP000619788"/>
    </source>
</evidence>
<dbReference type="AlphaFoldDB" id="A0A8J3SL39"/>
<dbReference type="PANTHER" id="PTHR40763:SF4">
    <property type="entry name" value="DUF1707 DOMAIN-CONTAINING PROTEIN"/>
    <property type="match status" value="1"/>
</dbReference>
<feature type="transmembrane region" description="Helical" evidence="1">
    <location>
        <begin position="108"/>
        <end position="128"/>
    </location>
</feature>
<accession>A0A8J3SL39</accession>
<feature type="transmembrane region" description="Helical" evidence="1">
    <location>
        <begin position="79"/>
        <end position="102"/>
    </location>
</feature>
<protein>
    <recommendedName>
        <fullName evidence="2">DUF1707 domain-containing protein</fullName>
    </recommendedName>
</protein>
<keyword evidence="1" id="KW-0472">Membrane</keyword>
<reference evidence="3 4" key="1">
    <citation type="submission" date="2021-01" db="EMBL/GenBank/DDBJ databases">
        <title>Whole genome shotgun sequence of Planobispora siamensis NBRC 107568.</title>
        <authorList>
            <person name="Komaki H."/>
            <person name="Tamura T."/>
        </authorList>
    </citation>
    <scope>NUCLEOTIDE SEQUENCE [LARGE SCALE GENOMIC DNA]</scope>
    <source>
        <strain evidence="3 4">NBRC 107568</strain>
    </source>
</reference>
<keyword evidence="4" id="KW-1185">Reference proteome</keyword>
<organism evidence="3 4">
    <name type="scientific">Planobispora siamensis</name>
    <dbReference type="NCBI Taxonomy" id="936338"/>
    <lineage>
        <taxon>Bacteria</taxon>
        <taxon>Bacillati</taxon>
        <taxon>Actinomycetota</taxon>
        <taxon>Actinomycetes</taxon>
        <taxon>Streptosporangiales</taxon>
        <taxon>Streptosporangiaceae</taxon>
        <taxon>Planobispora</taxon>
    </lineage>
</organism>
<sequence>MHNRDVRASDRDRDAAAERLQLAVEEGCLNLGEFDERVGLAYRSVTQGELADLVADLPENRRRSPQSPSPAGLPRWLKLVWTGWAVVFAVNVAVWVAVSVAQACPADFWPKGMLPPALILAVVTAGAIRRRRDASGEGP</sequence>
<evidence type="ECO:0000259" key="2">
    <source>
        <dbReference type="Pfam" id="PF08044"/>
    </source>
</evidence>
<dbReference type="Pfam" id="PF08044">
    <property type="entry name" value="DUF1707"/>
    <property type="match status" value="1"/>
</dbReference>
<dbReference type="PANTHER" id="PTHR40763">
    <property type="entry name" value="MEMBRANE PROTEIN-RELATED"/>
    <property type="match status" value="1"/>
</dbReference>
<name>A0A8J3SL39_9ACTN</name>
<comment type="caution">
    <text evidence="3">The sequence shown here is derived from an EMBL/GenBank/DDBJ whole genome shotgun (WGS) entry which is preliminary data.</text>
</comment>
<dbReference type="EMBL" id="BOOJ01000051">
    <property type="protein sequence ID" value="GIH95234.1"/>
    <property type="molecule type" value="Genomic_DNA"/>
</dbReference>
<feature type="domain" description="DUF1707" evidence="2">
    <location>
        <begin position="6"/>
        <end position="58"/>
    </location>
</feature>
<evidence type="ECO:0000313" key="3">
    <source>
        <dbReference type="EMBL" id="GIH95234.1"/>
    </source>
</evidence>
<keyword evidence="1" id="KW-0812">Transmembrane</keyword>
<gene>
    <name evidence="3" type="ORF">Psi01_58640</name>
</gene>
<dbReference type="RefSeq" id="WP_204067314.1">
    <property type="nucleotide sequence ID" value="NZ_BOOJ01000051.1"/>
</dbReference>
<proteinExistence type="predicted"/>
<evidence type="ECO:0000256" key="1">
    <source>
        <dbReference type="SAM" id="Phobius"/>
    </source>
</evidence>
<keyword evidence="1" id="KW-1133">Transmembrane helix</keyword>